<sequence>MSLSLKKVQDYGIPIPVFVDPNTYSAWVGAEEVLNILRLPSSALQSIPLRHRKCWLDFRNFYNPNSSCSISCRWDGGKLFIDLYGLGNLCNRVTSNVADYLMTQFIGEIYRDYYSECSPQQPLQPLPFPVPPQPPITPDCRPPPQGLPLELLERLNRQSDLIVNALNQLSINNSNQHLEINNQLNAIRLQNVTIAGQLTSILDILENQLGNVTSELSRLLSELDSRFDSFVQTLNTALNSLQDSVRNELTNINSILSNLTSTITNVNSTLANLLQAINNLDLANLGTELDTILEIVQQILNVLTPLKK</sequence>
<organismHost>
    <name type="scientific">Adoxophyes honmai</name>
    <name type="common">Smaller tea tortrix moth</name>
    <dbReference type="NCBI Taxonomy" id="85585"/>
</organismHost>
<dbReference type="GO" id="GO:0005198">
    <property type="term" value="F:structural molecule activity"/>
    <property type="evidence" value="ECO:0007669"/>
    <property type="project" value="InterPro"/>
</dbReference>
<dbReference type="RefSeq" id="NP_818751.1">
    <property type="nucleotide sequence ID" value="NC_004690.1"/>
</dbReference>
<keyword evidence="3" id="KW-0946">Virion</keyword>
<dbReference type="KEGG" id="vg:1485770"/>
<organism evidence="3 4">
    <name type="scientific">Adoxophyes honmai nucleopolyhedrovirus</name>
    <dbReference type="NCBI Taxonomy" id="224399"/>
    <lineage>
        <taxon>Viruses</taxon>
        <taxon>Viruses incertae sedis</taxon>
        <taxon>Naldaviricetes</taxon>
        <taxon>Lefavirales</taxon>
        <taxon>Baculoviridae</taxon>
        <taxon>Alphabaculovirus</taxon>
        <taxon>Alphabaculovirus adhonmai</taxon>
    </lineage>
</organism>
<dbReference type="OrthoDB" id="9286at10239"/>
<dbReference type="GeneID" id="1485770"/>
<dbReference type="Pfam" id="PF04512">
    <property type="entry name" value="Baculo_PEP_N"/>
    <property type="match status" value="1"/>
</dbReference>
<evidence type="ECO:0000313" key="4">
    <source>
        <dbReference type="Proteomes" id="UP000232720"/>
    </source>
</evidence>
<name>Q80LJ2_NPVAH</name>
<evidence type="ECO:0000259" key="1">
    <source>
        <dbReference type="Pfam" id="PF04512"/>
    </source>
</evidence>
<dbReference type="EMBL" id="AP006270">
    <property type="protein sequence ID" value="BAC67355.1"/>
    <property type="molecule type" value="Genomic_DNA"/>
</dbReference>
<proteinExistence type="predicted"/>
<protein>
    <submittedName>
        <fullName evidence="3">Calyx/polyhedral envelope protein</fullName>
    </submittedName>
</protein>
<dbReference type="GO" id="GO:0019031">
    <property type="term" value="C:viral envelope"/>
    <property type="evidence" value="ECO:0007669"/>
    <property type="project" value="UniProtKB-KW"/>
</dbReference>
<feature type="domain" description="Baculovirus polyhedron envelope protein PEP C-terminal" evidence="2">
    <location>
        <begin position="163"/>
        <end position="301"/>
    </location>
</feature>
<dbReference type="GO" id="GO:0019028">
    <property type="term" value="C:viral capsid"/>
    <property type="evidence" value="ECO:0007669"/>
    <property type="project" value="InterPro"/>
</dbReference>
<accession>Q80LJ2</accession>
<evidence type="ECO:0000259" key="2">
    <source>
        <dbReference type="Pfam" id="PF04513"/>
    </source>
</evidence>
<evidence type="ECO:0000313" key="3">
    <source>
        <dbReference type="EMBL" id="BAC67355.1"/>
    </source>
</evidence>
<keyword evidence="4" id="KW-1185">Reference proteome</keyword>
<reference evidence="3 4" key="1">
    <citation type="journal article" date="2003" name="Virology">
        <title>Genome sequence and organization of a nucleopolyhedrovirus isolated from the smaller tea tortrix, Adoxophyes honmai.</title>
        <authorList>
            <person name="Nakai M."/>
            <person name="Goto C."/>
            <person name="Kang W."/>
            <person name="Shikata M."/>
            <person name="Luque T."/>
            <person name="Kunimi Y."/>
        </authorList>
    </citation>
    <scope>NUCLEOTIDE SEQUENCE [LARGE SCALE GENOMIC DNA]</scope>
    <source>
        <strain evidence="3 4">ADN001</strain>
    </source>
</reference>
<keyword evidence="3" id="KW-0261">Viral envelope protein</keyword>
<dbReference type="InterPro" id="IPR007601">
    <property type="entry name" value="Baculo_PEP_C"/>
</dbReference>
<feature type="domain" description="Baculovirus polyhedron envelope protein PEP N-terminal" evidence="1">
    <location>
        <begin position="15"/>
        <end position="110"/>
    </location>
</feature>
<dbReference type="Proteomes" id="UP000232720">
    <property type="component" value="Genome"/>
</dbReference>
<dbReference type="InterPro" id="IPR007600">
    <property type="entry name" value="Baculo_PEP_N"/>
</dbReference>
<dbReference type="Pfam" id="PF04513">
    <property type="entry name" value="Baculo_PEP_C"/>
    <property type="match status" value="1"/>
</dbReference>